<reference evidence="2 3" key="1">
    <citation type="journal article" date="2014" name="Genome Biol. Evol.">
        <title>The secreted proteins of Achlya hypogyna and Thraustotheca clavata identify the ancestral oomycete secretome and reveal gene acquisitions by horizontal gene transfer.</title>
        <authorList>
            <person name="Misner I."/>
            <person name="Blouin N."/>
            <person name="Leonard G."/>
            <person name="Richards T.A."/>
            <person name="Lane C.E."/>
        </authorList>
    </citation>
    <scope>NUCLEOTIDE SEQUENCE [LARGE SCALE GENOMIC DNA]</scope>
    <source>
        <strain evidence="2 3">ATCC 48635</strain>
    </source>
</reference>
<protein>
    <submittedName>
        <fullName evidence="2">Nuclear LIM factor interactor-interacting protein spore-specific form</fullName>
    </submittedName>
</protein>
<dbReference type="InterPro" id="IPR023214">
    <property type="entry name" value="HAD_sf"/>
</dbReference>
<dbReference type="NCBIfam" id="TIGR02251">
    <property type="entry name" value="HIF-SF_euk"/>
    <property type="match status" value="1"/>
</dbReference>
<gene>
    <name evidence="2" type="ORF">ACHHYP_02856</name>
</gene>
<dbReference type="PROSITE" id="PS50969">
    <property type="entry name" value="FCP1"/>
    <property type="match status" value="1"/>
</dbReference>
<feature type="domain" description="FCP1 homology" evidence="1">
    <location>
        <begin position="157"/>
        <end position="319"/>
    </location>
</feature>
<dbReference type="GO" id="GO:0016791">
    <property type="term" value="F:phosphatase activity"/>
    <property type="evidence" value="ECO:0007669"/>
    <property type="project" value="InterPro"/>
</dbReference>
<comment type="caution">
    <text evidence="2">The sequence shown here is derived from an EMBL/GenBank/DDBJ whole genome shotgun (WGS) entry which is preliminary data.</text>
</comment>
<dbReference type="Proteomes" id="UP000243579">
    <property type="component" value="Unassembled WGS sequence"/>
</dbReference>
<dbReference type="InterPro" id="IPR050365">
    <property type="entry name" value="TIM50"/>
</dbReference>
<dbReference type="SUPFAM" id="SSF56784">
    <property type="entry name" value="HAD-like"/>
    <property type="match status" value="1"/>
</dbReference>
<dbReference type="InterPro" id="IPR036412">
    <property type="entry name" value="HAD-like_sf"/>
</dbReference>
<sequence>MDDFLQQMWHTVLAVCCYVPPAALIDDAPRTSALRRTVLCPRLVITIDDHPLRMITIKPTMGIQHARQVLDSLLAAIHTDEAACTAAGSRWITAMRTKLSTLLEHDVSTSSDRAACERVYVALRRRIKSKDIALPSVWRAWVDKEFSCLLAGLRIKSPSSKKCLVLDLDRTLWYRSFEPMGGADFAAVLRMSHSKTQTTIYVSLRPGVRHLLQTLSSLYDIVVFTASEKKFTDNLIDELDTKGNIQYRLYREACSLHEEKGHLVKDLAILGRDLKDVVLVDDTAEVTAKHPANALLCSEYRGDKTDTELFAIATVLERLAHVDDIRSHLKHVPYLMRSATSAPLHLAA</sequence>
<dbReference type="Gene3D" id="3.40.50.1000">
    <property type="entry name" value="HAD superfamily/HAD-like"/>
    <property type="match status" value="1"/>
</dbReference>
<dbReference type="Pfam" id="PF03031">
    <property type="entry name" value="NIF"/>
    <property type="match status" value="1"/>
</dbReference>
<evidence type="ECO:0000313" key="2">
    <source>
        <dbReference type="EMBL" id="OQR93151.1"/>
    </source>
</evidence>
<dbReference type="OrthoDB" id="277011at2759"/>
<dbReference type="STRING" id="1202772.A0A1V9Z5B6"/>
<dbReference type="CDD" id="cd07521">
    <property type="entry name" value="HAD_FCP1-like"/>
    <property type="match status" value="1"/>
</dbReference>
<keyword evidence="3" id="KW-1185">Reference proteome</keyword>
<evidence type="ECO:0000259" key="1">
    <source>
        <dbReference type="PROSITE" id="PS50969"/>
    </source>
</evidence>
<dbReference type="SMART" id="SM00577">
    <property type="entry name" value="CPDc"/>
    <property type="match status" value="1"/>
</dbReference>
<dbReference type="FunFam" id="3.40.50.1000:FF:000093">
    <property type="entry name" value="NLI interacting factor-like phosphatase family protein"/>
    <property type="match status" value="1"/>
</dbReference>
<dbReference type="EMBL" id="JNBR01000426">
    <property type="protein sequence ID" value="OQR93151.1"/>
    <property type="molecule type" value="Genomic_DNA"/>
</dbReference>
<evidence type="ECO:0000313" key="3">
    <source>
        <dbReference type="Proteomes" id="UP000243579"/>
    </source>
</evidence>
<name>A0A1V9Z5B6_ACHHY</name>
<dbReference type="InterPro" id="IPR004274">
    <property type="entry name" value="FCP1_dom"/>
</dbReference>
<accession>A0A1V9Z5B6</accession>
<dbReference type="AlphaFoldDB" id="A0A1V9Z5B6"/>
<dbReference type="InterPro" id="IPR011948">
    <property type="entry name" value="Dullard_phosphatase"/>
</dbReference>
<organism evidence="2 3">
    <name type="scientific">Achlya hypogyna</name>
    <name type="common">Oomycete</name>
    <name type="synonym">Protoachlya hypogyna</name>
    <dbReference type="NCBI Taxonomy" id="1202772"/>
    <lineage>
        <taxon>Eukaryota</taxon>
        <taxon>Sar</taxon>
        <taxon>Stramenopiles</taxon>
        <taxon>Oomycota</taxon>
        <taxon>Saprolegniomycetes</taxon>
        <taxon>Saprolegniales</taxon>
        <taxon>Achlyaceae</taxon>
        <taxon>Achlya</taxon>
    </lineage>
</organism>
<proteinExistence type="predicted"/>
<dbReference type="PANTHER" id="PTHR12210">
    <property type="entry name" value="DULLARD PROTEIN PHOSPHATASE"/>
    <property type="match status" value="1"/>
</dbReference>